<protein>
    <submittedName>
        <fullName evidence="2">Uncharacterized protein</fullName>
    </submittedName>
</protein>
<dbReference type="AlphaFoldDB" id="A0AAV4BZV0"/>
<dbReference type="Proteomes" id="UP000735302">
    <property type="component" value="Unassembled WGS sequence"/>
</dbReference>
<dbReference type="EMBL" id="BLXT01005617">
    <property type="protein sequence ID" value="GFO24646.1"/>
    <property type="molecule type" value="Genomic_DNA"/>
</dbReference>
<organism evidence="2 3">
    <name type="scientific">Plakobranchus ocellatus</name>
    <dbReference type="NCBI Taxonomy" id="259542"/>
    <lineage>
        <taxon>Eukaryota</taxon>
        <taxon>Metazoa</taxon>
        <taxon>Spiralia</taxon>
        <taxon>Lophotrochozoa</taxon>
        <taxon>Mollusca</taxon>
        <taxon>Gastropoda</taxon>
        <taxon>Heterobranchia</taxon>
        <taxon>Euthyneura</taxon>
        <taxon>Panpulmonata</taxon>
        <taxon>Sacoglossa</taxon>
        <taxon>Placobranchoidea</taxon>
        <taxon>Plakobranchidae</taxon>
        <taxon>Plakobranchus</taxon>
    </lineage>
</organism>
<name>A0AAV4BZV0_9GAST</name>
<gene>
    <name evidence="2" type="ORF">PoB_005115100</name>
</gene>
<comment type="caution">
    <text evidence="2">The sequence shown here is derived from an EMBL/GenBank/DDBJ whole genome shotgun (WGS) entry which is preliminary data.</text>
</comment>
<evidence type="ECO:0000313" key="2">
    <source>
        <dbReference type="EMBL" id="GFO24646.1"/>
    </source>
</evidence>
<evidence type="ECO:0000256" key="1">
    <source>
        <dbReference type="SAM" id="MobiDB-lite"/>
    </source>
</evidence>
<proteinExistence type="predicted"/>
<accession>A0AAV4BZV0</accession>
<sequence length="91" mass="10627">MPLRTPRASARGRGQSKNQARKEAVAASNGYPFTLAVVLKKRLLQHRYHAFCEDITDEEMRSWTSTDQDYLCRKRRGDFDKGIERLEEVRI</sequence>
<keyword evidence="3" id="KW-1185">Reference proteome</keyword>
<feature type="region of interest" description="Disordered" evidence="1">
    <location>
        <begin position="1"/>
        <end position="24"/>
    </location>
</feature>
<reference evidence="2 3" key="1">
    <citation type="journal article" date="2021" name="Elife">
        <title>Chloroplast acquisition without the gene transfer in kleptoplastic sea slugs, Plakobranchus ocellatus.</title>
        <authorList>
            <person name="Maeda T."/>
            <person name="Takahashi S."/>
            <person name="Yoshida T."/>
            <person name="Shimamura S."/>
            <person name="Takaki Y."/>
            <person name="Nagai Y."/>
            <person name="Toyoda A."/>
            <person name="Suzuki Y."/>
            <person name="Arimoto A."/>
            <person name="Ishii H."/>
            <person name="Satoh N."/>
            <person name="Nishiyama T."/>
            <person name="Hasebe M."/>
            <person name="Maruyama T."/>
            <person name="Minagawa J."/>
            <person name="Obokata J."/>
            <person name="Shigenobu S."/>
        </authorList>
    </citation>
    <scope>NUCLEOTIDE SEQUENCE [LARGE SCALE GENOMIC DNA]</scope>
</reference>
<evidence type="ECO:0000313" key="3">
    <source>
        <dbReference type="Proteomes" id="UP000735302"/>
    </source>
</evidence>